<dbReference type="InterPro" id="IPR001764">
    <property type="entry name" value="Glyco_hydro_3_N"/>
</dbReference>
<dbReference type="InterPro" id="IPR017853">
    <property type="entry name" value="GH"/>
</dbReference>
<dbReference type="AlphaFoldDB" id="A0A4V2Y401"/>
<evidence type="ECO:0000313" key="7">
    <source>
        <dbReference type="Proteomes" id="UP000295345"/>
    </source>
</evidence>
<comment type="similarity">
    <text evidence="1">Belongs to the glycosyl hydrolase 3 family.</text>
</comment>
<dbReference type="RefSeq" id="WP_132816614.1">
    <property type="nucleotide sequence ID" value="NZ_SMKI01000031.1"/>
</dbReference>
<dbReference type="Gene3D" id="3.20.20.300">
    <property type="entry name" value="Glycoside hydrolase, family 3, N-terminal domain"/>
    <property type="match status" value="1"/>
</dbReference>
<sequence length="774" mass="81448">MPETAPWRDPSLPPDDRVEALLAAMTIEEKLAQLGSHWPRAATEARAENGDVAPLQSAFEAGHRPFEEAAAHGLGHLTRVFGSAPVEPAEGARRLTDYQRRLAEDTRLGVPAIAHEECLTGFTTLGATVYPAAIAWGATFDPGLVGRMAGAIGRDMRAVGVHQGLSPLLDVVRDYRWGRVEETIGEDPHLVGTLGTAYVRGLQEQGVIATLKHFAGYSASRAGRNHAPVPIGPREFADVILPPFEMAVREGGAGSVMNSYSDLDGLPAAAHHGLLTGLLRDAWGFTGTVVSDYWAISFLDLMHRVTATRAESGALALRAGIDVELPAADAYAQLAGLAPRELIDRSVRRVLRQKIALGLLDPDWSAAPAGAEEGEPVDLDPPTNRALARELAEKSVILLDNHGTLPLPATTHRIALVGPCADDPRTFLGCYSFPNHVLSRYEERGTGLPIDSLRTALQAELPAATVEYARGVAVLDPDRSGIPAAVEAAARADVCVAAVGDLASMFGRGTSGEGCDAMDLRLPGAQADLVEALLATGTPLVLVVVSGRPYALGDVADRCAAVVQAFLPGAEGGAAIAGVLAGRTNPSGHLPVGVPRHPGGQPGTYLAPPLGRFSQGVSNVDPSPRYPFGHGGSYTEFRYEDLALSARAIPADGELTVEATVRNTGHRDGDDVAQLYLSDHTAQVTRPVRELVGYARVSLAAGAAARIRFRLHADRTSFTGVDQRRIVEPGTFTVAVGHSSEDLPLTADFAVTGAVRAVTGARVLTTPVEVVAVD</sequence>
<dbReference type="Pfam" id="PF14310">
    <property type="entry name" value="Fn3-like"/>
    <property type="match status" value="1"/>
</dbReference>
<dbReference type="SUPFAM" id="SSF52279">
    <property type="entry name" value="Beta-D-glucan exohydrolase, C-terminal domain"/>
    <property type="match status" value="1"/>
</dbReference>
<evidence type="ECO:0000256" key="1">
    <source>
        <dbReference type="ARBA" id="ARBA00005336"/>
    </source>
</evidence>
<dbReference type="OrthoDB" id="9803863at2"/>
<comment type="caution">
    <text evidence="6">The sequence shown here is derived from an EMBL/GenBank/DDBJ whole genome shotgun (WGS) entry which is preliminary data.</text>
</comment>
<accession>A0A4V2Y401</accession>
<dbReference type="PANTHER" id="PTHR42715:SF10">
    <property type="entry name" value="BETA-GLUCOSIDASE"/>
    <property type="match status" value="1"/>
</dbReference>
<dbReference type="SUPFAM" id="SSF51445">
    <property type="entry name" value="(Trans)glycosidases"/>
    <property type="match status" value="1"/>
</dbReference>
<dbReference type="InterPro" id="IPR026891">
    <property type="entry name" value="Fn3-like"/>
</dbReference>
<dbReference type="GO" id="GO:0005975">
    <property type="term" value="P:carbohydrate metabolic process"/>
    <property type="evidence" value="ECO:0007669"/>
    <property type="project" value="InterPro"/>
</dbReference>
<dbReference type="InterPro" id="IPR013783">
    <property type="entry name" value="Ig-like_fold"/>
</dbReference>
<name>A0A4V2Y401_9ACTN</name>
<dbReference type="SMART" id="SM01217">
    <property type="entry name" value="Fn3_like"/>
    <property type="match status" value="1"/>
</dbReference>
<dbReference type="PANTHER" id="PTHR42715">
    <property type="entry name" value="BETA-GLUCOSIDASE"/>
    <property type="match status" value="1"/>
</dbReference>
<dbReference type="Gene3D" id="2.60.40.10">
    <property type="entry name" value="Immunoglobulins"/>
    <property type="match status" value="1"/>
</dbReference>
<dbReference type="PRINTS" id="PR00133">
    <property type="entry name" value="GLHYDRLASE3"/>
</dbReference>
<evidence type="ECO:0000256" key="2">
    <source>
        <dbReference type="ARBA" id="ARBA00022801"/>
    </source>
</evidence>
<comment type="function">
    <text evidence="3">Catalyzes the hydrolysis of a non-reducing terminal alpha-L-arabinopyranosidic linkage in ginsenoside Rb2 (alpha-L-arabinopyranosyl-(1-&gt;6)-alpha-D-glucopyranosyl) to release alpha-D-glucopyranosyl (Rd). It is not able to hydrolyze alpha-L-arabinofuranosyl-(1-&gt;6)-alpha-D-glucopyranosyl (Rc).</text>
</comment>
<reference evidence="6 7" key="1">
    <citation type="submission" date="2019-03" db="EMBL/GenBank/DDBJ databases">
        <title>Draft genome sequences of novel Actinobacteria.</title>
        <authorList>
            <person name="Sahin N."/>
            <person name="Ay H."/>
            <person name="Saygin H."/>
        </authorList>
    </citation>
    <scope>NUCLEOTIDE SEQUENCE [LARGE SCALE GENOMIC DNA]</scope>
    <source>
        <strain evidence="6 7">DSM 41900</strain>
    </source>
</reference>
<dbReference type="FunFam" id="2.60.40.10:FF:000495">
    <property type="entry name" value="Periplasmic beta-glucosidase"/>
    <property type="match status" value="1"/>
</dbReference>
<proteinExistence type="inferred from homology"/>
<dbReference type="Proteomes" id="UP000295345">
    <property type="component" value="Unassembled WGS sequence"/>
</dbReference>
<dbReference type="GO" id="GO:0008422">
    <property type="term" value="F:beta-glucosidase activity"/>
    <property type="evidence" value="ECO:0007669"/>
    <property type="project" value="UniProtKB-ARBA"/>
</dbReference>
<evidence type="ECO:0000256" key="3">
    <source>
        <dbReference type="ARBA" id="ARBA00058905"/>
    </source>
</evidence>
<evidence type="ECO:0000313" key="6">
    <source>
        <dbReference type="EMBL" id="TDC78535.1"/>
    </source>
</evidence>
<dbReference type="InterPro" id="IPR036962">
    <property type="entry name" value="Glyco_hydro_3_N_sf"/>
</dbReference>
<protein>
    <recommendedName>
        <fullName evidence="4">Exo-alpha-(1-&gt;6)-L-arabinopyranosidase</fullName>
    </recommendedName>
</protein>
<dbReference type="InterPro" id="IPR050288">
    <property type="entry name" value="Cellulose_deg_GH3"/>
</dbReference>
<dbReference type="InterPro" id="IPR002772">
    <property type="entry name" value="Glyco_hydro_3_C"/>
</dbReference>
<feature type="domain" description="Fibronectin type III-like" evidence="5">
    <location>
        <begin position="671"/>
        <end position="740"/>
    </location>
</feature>
<keyword evidence="7" id="KW-1185">Reference proteome</keyword>
<dbReference type="Pfam" id="PF01915">
    <property type="entry name" value="Glyco_hydro_3_C"/>
    <property type="match status" value="1"/>
</dbReference>
<dbReference type="Pfam" id="PF00933">
    <property type="entry name" value="Glyco_hydro_3"/>
    <property type="match status" value="1"/>
</dbReference>
<gene>
    <name evidence="6" type="ORF">E1283_04865</name>
</gene>
<evidence type="ECO:0000256" key="4">
    <source>
        <dbReference type="ARBA" id="ARBA00074219"/>
    </source>
</evidence>
<dbReference type="EMBL" id="SMKI01000031">
    <property type="protein sequence ID" value="TDC78535.1"/>
    <property type="molecule type" value="Genomic_DNA"/>
</dbReference>
<evidence type="ECO:0000259" key="5">
    <source>
        <dbReference type="SMART" id="SM01217"/>
    </source>
</evidence>
<dbReference type="Gene3D" id="3.40.50.1700">
    <property type="entry name" value="Glycoside hydrolase family 3 C-terminal domain"/>
    <property type="match status" value="1"/>
</dbReference>
<dbReference type="InterPro" id="IPR036881">
    <property type="entry name" value="Glyco_hydro_3_C_sf"/>
</dbReference>
<keyword evidence="2 6" id="KW-0378">Hydrolase</keyword>
<organism evidence="6 7">
    <name type="scientific">Streptomyces hainanensis</name>
    <dbReference type="NCBI Taxonomy" id="402648"/>
    <lineage>
        <taxon>Bacteria</taxon>
        <taxon>Bacillati</taxon>
        <taxon>Actinomycetota</taxon>
        <taxon>Actinomycetes</taxon>
        <taxon>Kitasatosporales</taxon>
        <taxon>Streptomycetaceae</taxon>
        <taxon>Streptomyces</taxon>
    </lineage>
</organism>